<dbReference type="RefSeq" id="WP_247992793.1">
    <property type="nucleotide sequence ID" value="NZ_CP096019.1"/>
</dbReference>
<dbReference type="Proteomes" id="UP000831768">
    <property type="component" value="Chromosome"/>
</dbReference>
<dbReference type="InterPro" id="IPR050834">
    <property type="entry name" value="Glycosyltransf_2"/>
</dbReference>
<name>A0A8T9ZZD6_9EURY</name>
<reference evidence="5" key="1">
    <citation type="submission" date="2022-04" db="EMBL/GenBank/DDBJ databases">
        <title>Halocatena sp. nov., isolated from a salt lake.</title>
        <authorList>
            <person name="Cui H.-L."/>
        </authorList>
    </citation>
    <scope>NUCLEOTIDE SEQUENCE</scope>
    <source>
        <strain evidence="5">AD-1</strain>
    </source>
</reference>
<evidence type="ECO:0000259" key="4">
    <source>
        <dbReference type="Pfam" id="PF00535"/>
    </source>
</evidence>
<keyword evidence="3 5" id="KW-0808">Transferase</keyword>
<evidence type="ECO:0000256" key="1">
    <source>
        <dbReference type="ARBA" id="ARBA00006739"/>
    </source>
</evidence>
<dbReference type="EMBL" id="CP096019">
    <property type="protein sequence ID" value="UPM42115.1"/>
    <property type="molecule type" value="Genomic_DNA"/>
</dbReference>
<evidence type="ECO:0000313" key="5">
    <source>
        <dbReference type="EMBL" id="UPM42115.1"/>
    </source>
</evidence>
<evidence type="ECO:0000256" key="3">
    <source>
        <dbReference type="ARBA" id="ARBA00022679"/>
    </source>
</evidence>
<dbReference type="SUPFAM" id="SSF53448">
    <property type="entry name" value="Nucleotide-diphospho-sugar transferases"/>
    <property type="match status" value="1"/>
</dbReference>
<accession>A0A8T9ZZD6</accession>
<dbReference type="InterPro" id="IPR001173">
    <property type="entry name" value="Glyco_trans_2-like"/>
</dbReference>
<sequence length="283" mass="32984">MSRSSNVDISPFSVLLPVYAGDDPDHFDTAITSIAEQTLVPDEILVVRDGPVPEPLETVIRTWKDDYEKTFRVHEIETNQGLGNALREGMQECSHEYVARMDADDVSVPDRFESQMKFLHNNPDIDVVGGYLAEFDTDPDETHAKRTVPCRHDEIEKRAKFRSPMNHATVLFRRESVMEVGNYRAVSRMEDYDLWVRMLMNGARFWNVPEVLLKMRAGDELYDRRKGYEYARREFEQQCGWYRRGFIGASEFTFNVLTRVGIRFAPNSVRKYVYTRFRNQTGN</sequence>
<dbReference type="EC" id="2.4.-.-" evidence="5"/>
<protein>
    <submittedName>
        <fullName evidence="5">Glycosyltransferase</fullName>
        <ecNumber evidence="5">2.4.-.-</ecNumber>
    </submittedName>
</protein>
<organism evidence="5 6">
    <name type="scientific">Halocatena salina</name>
    <dbReference type="NCBI Taxonomy" id="2934340"/>
    <lineage>
        <taxon>Archaea</taxon>
        <taxon>Methanobacteriati</taxon>
        <taxon>Methanobacteriota</taxon>
        <taxon>Stenosarchaea group</taxon>
        <taxon>Halobacteria</taxon>
        <taxon>Halobacteriales</taxon>
        <taxon>Natronomonadaceae</taxon>
        <taxon>Halocatena</taxon>
    </lineage>
</organism>
<feature type="domain" description="Glycosyltransferase 2-like" evidence="4">
    <location>
        <begin position="13"/>
        <end position="177"/>
    </location>
</feature>
<dbReference type="PANTHER" id="PTHR43685">
    <property type="entry name" value="GLYCOSYLTRANSFERASE"/>
    <property type="match status" value="1"/>
</dbReference>
<proteinExistence type="inferred from homology"/>
<dbReference type="PANTHER" id="PTHR43685:SF5">
    <property type="entry name" value="GLYCOSYLTRANSFERASE EPSE-RELATED"/>
    <property type="match status" value="1"/>
</dbReference>
<dbReference type="AlphaFoldDB" id="A0A8T9ZZD6"/>
<comment type="similarity">
    <text evidence="1">Belongs to the glycosyltransferase 2 family.</text>
</comment>
<dbReference type="Pfam" id="PF00535">
    <property type="entry name" value="Glycos_transf_2"/>
    <property type="match status" value="1"/>
</dbReference>
<keyword evidence="2 5" id="KW-0328">Glycosyltransferase</keyword>
<dbReference type="InterPro" id="IPR029044">
    <property type="entry name" value="Nucleotide-diphossugar_trans"/>
</dbReference>
<dbReference type="Gene3D" id="3.90.550.10">
    <property type="entry name" value="Spore Coat Polysaccharide Biosynthesis Protein SpsA, Chain A"/>
    <property type="match status" value="1"/>
</dbReference>
<gene>
    <name evidence="5" type="ORF">MW046_09085</name>
</gene>
<keyword evidence="6" id="KW-1185">Reference proteome</keyword>
<dbReference type="KEGG" id="haad:MW046_09085"/>
<evidence type="ECO:0000256" key="2">
    <source>
        <dbReference type="ARBA" id="ARBA00022676"/>
    </source>
</evidence>
<evidence type="ECO:0000313" key="6">
    <source>
        <dbReference type="Proteomes" id="UP000831768"/>
    </source>
</evidence>
<dbReference type="GeneID" id="71928198"/>
<dbReference type="GO" id="GO:0016757">
    <property type="term" value="F:glycosyltransferase activity"/>
    <property type="evidence" value="ECO:0007669"/>
    <property type="project" value="UniProtKB-KW"/>
</dbReference>